<protein>
    <submittedName>
        <fullName evidence="1">Alpha/beta fold hydrolase</fullName>
    </submittedName>
</protein>
<proteinExistence type="predicted"/>
<sequence length="301" mass="34006">MEGDLLDIRGKRLYVEIHGDADAPALLYLHGGPGESCYEFMLHQSLRLSEKLRLVGIDQRGVWRSDALEEEEALGLQDLVEDCEQLREHLGIPRWSVLGHSFGGFLGVLYAGYYPDSVECLVLEGPSFDFDKSFRNWLQKAAPFYQSIGKPDKAQECLAAAHGSQSPEETLQAFMELGQGLGKLRMKVYTPNDGNNYNRMLYSDSQVKEFGRRSGIHFSQLIAEGRIFDSLLPKLKDLTVPTLLIKGRHDPVICEEQTQAFVRDVQNGQLMIYEESGHLPHFEEPDRFAADVIQFVLGTRQ</sequence>
<name>A0ACC7P7V7_9BACL</name>
<comment type="caution">
    <text evidence="1">The sequence shown here is derived from an EMBL/GenBank/DDBJ whole genome shotgun (WGS) entry which is preliminary data.</text>
</comment>
<accession>A0ACC7P7V7</accession>
<reference evidence="1" key="1">
    <citation type="submission" date="2024-12" db="EMBL/GenBank/DDBJ databases">
        <authorList>
            <person name="Wu N."/>
        </authorList>
    </citation>
    <scope>NUCLEOTIDE SEQUENCE</scope>
    <source>
        <strain evidence="1">P15</strain>
    </source>
</reference>
<dbReference type="Proteomes" id="UP001631969">
    <property type="component" value="Unassembled WGS sequence"/>
</dbReference>
<keyword evidence="2" id="KW-1185">Reference proteome</keyword>
<evidence type="ECO:0000313" key="1">
    <source>
        <dbReference type="EMBL" id="MFM9331457.1"/>
    </source>
</evidence>
<dbReference type="EMBL" id="JBJURJ010000018">
    <property type="protein sequence ID" value="MFM9331457.1"/>
    <property type="molecule type" value="Genomic_DNA"/>
</dbReference>
<gene>
    <name evidence="1" type="ORF">ACI1P1_24480</name>
</gene>
<keyword evidence="1" id="KW-0378">Hydrolase</keyword>
<evidence type="ECO:0000313" key="2">
    <source>
        <dbReference type="Proteomes" id="UP001631969"/>
    </source>
</evidence>
<organism evidence="1 2">
    <name type="scientific">Paenibacillus mesotrionivorans</name>
    <dbReference type="NCBI Taxonomy" id="3160968"/>
    <lineage>
        <taxon>Bacteria</taxon>
        <taxon>Bacillati</taxon>
        <taxon>Bacillota</taxon>
        <taxon>Bacilli</taxon>
        <taxon>Bacillales</taxon>
        <taxon>Paenibacillaceae</taxon>
        <taxon>Paenibacillus</taxon>
    </lineage>
</organism>